<dbReference type="GO" id="GO:0022857">
    <property type="term" value="F:transmembrane transporter activity"/>
    <property type="evidence" value="ECO:0007669"/>
    <property type="project" value="InterPro"/>
</dbReference>
<keyword evidence="4" id="KW-0472">Membrane</keyword>
<feature type="transmembrane region" description="Helical" evidence="4">
    <location>
        <begin position="277"/>
        <end position="298"/>
    </location>
</feature>
<feature type="compositionally biased region" description="Polar residues" evidence="3">
    <location>
        <begin position="24"/>
        <end position="48"/>
    </location>
</feature>
<sequence length="464" mass="48817">MASNEKNSGGSSDQEVLNVEATEETGSQDKPTPQQDPSTAEVISTTAATPDRDKPAGRQPSPPPPAPPPDGGLLAWLQVLGSWFLFMNSWGLVNTYGVFQTYYELTLLPNKTPSDIAWVGSLQACLLLVVGVVTGPLFDLGYFNLLLWTGSVLVVFGMMMTSLCTQYWQVMLAQGLVVGIGFGCLFVPSVAIVSTYFTTRKAFATGIAASGSSLGGVLYSIAFSRLQPRIGFPWATRVLGFLALAGLLVCCAVMRVRVLPKSTRQLLEPRAFREVPYTAFTVSQLVGTMGIWVPFYYVQTYAIEVAGTDASLAFYLVTLLNAASILGRLVPNYLADKTGPLNIMTVAAFCSAVLAFAWIGITTTAGLIVFCVLYGFTSGSFVSLPAPTVVSLSPSLNVVGARMGMSFSLAGIGILIGNPIGGAILGSASGWTGLQAWAGATIVCAGVASLVARVAKNPKLLGKA</sequence>
<proteinExistence type="inferred from homology"/>
<feature type="transmembrane region" description="Helical" evidence="4">
    <location>
        <begin position="234"/>
        <end position="256"/>
    </location>
</feature>
<protein>
    <submittedName>
        <fullName evidence="6">Major facilitator superfamily domain, general substrate transporter</fullName>
    </submittedName>
</protein>
<dbReference type="AlphaFoldDB" id="A0A167MM43"/>
<evidence type="ECO:0000259" key="5">
    <source>
        <dbReference type="PROSITE" id="PS50850"/>
    </source>
</evidence>
<feature type="domain" description="Major facilitator superfamily (MFS) profile" evidence="5">
    <location>
        <begin position="74"/>
        <end position="456"/>
    </location>
</feature>
<dbReference type="PANTHER" id="PTHR11360">
    <property type="entry name" value="MONOCARBOXYLATE TRANSPORTER"/>
    <property type="match status" value="1"/>
</dbReference>
<dbReference type="CDD" id="cd17352">
    <property type="entry name" value="MFS_MCT_SLC16"/>
    <property type="match status" value="1"/>
</dbReference>
<organism evidence="6 7">
    <name type="scientific">Niveomyces insectorum RCEF 264</name>
    <dbReference type="NCBI Taxonomy" id="1081102"/>
    <lineage>
        <taxon>Eukaryota</taxon>
        <taxon>Fungi</taxon>
        <taxon>Dikarya</taxon>
        <taxon>Ascomycota</taxon>
        <taxon>Pezizomycotina</taxon>
        <taxon>Sordariomycetes</taxon>
        <taxon>Hypocreomycetidae</taxon>
        <taxon>Hypocreales</taxon>
        <taxon>Cordycipitaceae</taxon>
        <taxon>Niveomyces</taxon>
    </lineage>
</organism>
<dbReference type="InterPro" id="IPR036259">
    <property type="entry name" value="MFS_trans_sf"/>
</dbReference>
<dbReference type="Proteomes" id="UP000076874">
    <property type="component" value="Unassembled WGS sequence"/>
</dbReference>
<dbReference type="EMBL" id="AZHD01000023">
    <property type="protein sequence ID" value="OAA54526.1"/>
    <property type="molecule type" value="Genomic_DNA"/>
</dbReference>
<gene>
    <name evidence="6" type="ORF">SPI_08772</name>
</gene>
<evidence type="ECO:0000256" key="3">
    <source>
        <dbReference type="SAM" id="MobiDB-lite"/>
    </source>
</evidence>
<feature type="transmembrane region" description="Helical" evidence="4">
    <location>
        <begin position="341"/>
        <end position="361"/>
    </location>
</feature>
<feature type="compositionally biased region" description="Polar residues" evidence="3">
    <location>
        <begin position="1"/>
        <end position="15"/>
    </location>
</feature>
<feature type="transmembrane region" description="Helical" evidence="4">
    <location>
        <begin position="407"/>
        <end position="428"/>
    </location>
</feature>
<comment type="caution">
    <text evidence="6">The sequence shown here is derived from an EMBL/GenBank/DDBJ whole genome shotgun (WGS) entry which is preliminary data.</text>
</comment>
<comment type="similarity">
    <text evidence="2">Belongs to the major facilitator superfamily. Monocarboxylate porter (TC 2.A.1.13) family.</text>
</comment>
<feature type="transmembrane region" description="Helical" evidence="4">
    <location>
        <begin position="174"/>
        <end position="196"/>
    </location>
</feature>
<dbReference type="Pfam" id="PF07690">
    <property type="entry name" value="MFS_1"/>
    <property type="match status" value="1"/>
</dbReference>
<evidence type="ECO:0000313" key="7">
    <source>
        <dbReference type="Proteomes" id="UP000076874"/>
    </source>
</evidence>
<dbReference type="OrthoDB" id="6509908at2759"/>
<accession>A0A167MM43</accession>
<dbReference type="Gene3D" id="1.20.1250.20">
    <property type="entry name" value="MFS general substrate transporter like domains"/>
    <property type="match status" value="2"/>
</dbReference>
<keyword evidence="4" id="KW-0812">Transmembrane</keyword>
<keyword evidence="4" id="KW-1133">Transmembrane helix</keyword>
<dbReference type="PANTHER" id="PTHR11360:SF234">
    <property type="entry name" value="MFS-TYPE TRANSPORTER DBAD-RELATED"/>
    <property type="match status" value="1"/>
</dbReference>
<feature type="transmembrane region" description="Helical" evidence="4">
    <location>
        <begin position="145"/>
        <end position="168"/>
    </location>
</feature>
<feature type="transmembrane region" description="Helical" evidence="4">
    <location>
        <begin position="434"/>
        <end position="455"/>
    </location>
</feature>
<evidence type="ECO:0000256" key="2">
    <source>
        <dbReference type="ARBA" id="ARBA00006727"/>
    </source>
</evidence>
<feature type="transmembrane region" description="Helical" evidence="4">
    <location>
        <begin position="367"/>
        <end position="386"/>
    </location>
</feature>
<reference evidence="6 7" key="1">
    <citation type="journal article" date="2016" name="Genome Biol. Evol.">
        <title>Divergent and convergent evolution of fungal pathogenicity.</title>
        <authorList>
            <person name="Shang Y."/>
            <person name="Xiao G."/>
            <person name="Zheng P."/>
            <person name="Cen K."/>
            <person name="Zhan S."/>
            <person name="Wang C."/>
        </authorList>
    </citation>
    <scope>NUCLEOTIDE SEQUENCE [LARGE SCALE GENOMIC DNA]</scope>
    <source>
        <strain evidence="6 7">RCEF 264</strain>
    </source>
</reference>
<feature type="transmembrane region" description="Helical" evidence="4">
    <location>
        <begin position="203"/>
        <end position="222"/>
    </location>
</feature>
<dbReference type="InterPro" id="IPR020846">
    <property type="entry name" value="MFS_dom"/>
</dbReference>
<keyword evidence="7" id="KW-1185">Reference proteome</keyword>
<dbReference type="GO" id="GO:0016020">
    <property type="term" value="C:membrane"/>
    <property type="evidence" value="ECO:0007669"/>
    <property type="project" value="UniProtKB-SubCell"/>
</dbReference>
<evidence type="ECO:0000256" key="1">
    <source>
        <dbReference type="ARBA" id="ARBA00004141"/>
    </source>
</evidence>
<feature type="compositionally biased region" description="Pro residues" evidence="3">
    <location>
        <begin position="60"/>
        <end position="70"/>
    </location>
</feature>
<dbReference type="InterPro" id="IPR050327">
    <property type="entry name" value="Proton-linked_MCT"/>
</dbReference>
<evidence type="ECO:0000313" key="6">
    <source>
        <dbReference type="EMBL" id="OAA54526.1"/>
    </source>
</evidence>
<evidence type="ECO:0000256" key="4">
    <source>
        <dbReference type="SAM" id="Phobius"/>
    </source>
</evidence>
<comment type="subcellular location">
    <subcellularLocation>
        <location evidence="1">Membrane</location>
        <topology evidence="1">Multi-pass membrane protein</topology>
    </subcellularLocation>
</comment>
<feature type="transmembrane region" description="Helical" evidence="4">
    <location>
        <begin position="310"/>
        <end position="329"/>
    </location>
</feature>
<dbReference type="SUPFAM" id="SSF103473">
    <property type="entry name" value="MFS general substrate transporter"/>
    <property type="match status" value="1"/>
</dbReference>
<dbReference type="PROSITE" id="PS50850">
    <property type="entry name" value="MFS"/>
    <property type="match status" value="1"/>
</dbReference>
<name>A0A167MM43_9HYPO</name>
<feature type="transmembrane region" description="Helical" evidence="4">
    <location>
        <begin position="73"/>
        <end position="96"/>
    </location>
</feature>
<dbReference type="InterPro" id="IPR011701">
    <property type="entry name" value="MFS"/>
</dbReference>
<feature type="region of interest" description="Disordered" evidence="3">
    <location>
        <begin position="1"/>
        <end position="70"/>
    </location>
</feature>
<feature type="transmembrane region" description="Helical" evidence="4">
    <location>
        <begin position="116"/>
        <end position="138"/>
    </location>
</feature>